<keyword evidence="3" id="KW-1185">Reference proteome</keyword>
<dbReference type="EMBL" id="JAUSUG010000002">
    <property type="protein sequence ID" value="MDQ0253454.1"/>
    <property type="molecule type" value="Genomic_DNA"/>
</dbReference>
<dbReference type="Proteomes" id="UP001230005">
    <property type="component" value="Unassembled WGS sequence"/>
</dbReference>
<dbReference type="InterPro" id="IPR046878">
    <property type="entry name" value="Big_14"/>
</dbReference>
<proteinExistence type="predicted"/>
<evidence type="ECO:0000313" key="2">
    <source>
        <dbReference type="EMBL" id="MDQ0253454.1"/>
    </source>
</evidence>
<organism evidence="2 3">
    <name type="scientific">Evansella vedderi</name>
    <dbReference type="NCBI Taxonomy" id="38282"/>
    <lineage>
        <taxon>Bacteria</taxon>
        <taxon>Bacillati</taxon>
        <taxon>Bacillota</taxon>
        <taxon>Bacilli</taxon>
        <taxon>Bacillales</taxon>
        <taxon>Bacillaceae</taxon>
        <taxon>Evansella</taxon>
    </lineage>
</organism>
<dbReference type="Pfam" id="PF20251">
    <property type="entry name" value="Big_14"/>
    <property type="match status" value="1"/>
</dbReference>
<evidence type="ECO:0000259" key="1">
    <source>
        <dbReference type="Pfam" id="PF20251"/>
    </source>
</evidence>
<evidence type="ECO:0000313" key="3">
    <source>
        <dbReference type="Proteomes" id="UP001230005"/>
    </source>
</evidence>
<accession>A0ABT9ZQE4</accession>
<dbReference type="RefSeq" id="WP_307322118.1">
    <property type="nucleotide sequence ID" value="NZ_JAUSUG010000002.1"/>
</dbReference>
<sequence>MPSSIKGKEVPDKEVAKVLSELMLSPYNEELWEKTKYDGPTGKWFLHDGSGHFGYGLTSGTMKPGGDLFVSLYAQGSKEVTMERDIRIQLTELEEDWSTEKDVILEELVHVERVAGEETVYSGTLPKKENALYLLSVEILDEAGEVEDTRVTLIYVPIPEINASLSTDQEVYERGTAQLTLTLENHGPTNLFFGVYYSIEKKVGGTWRVVPMDIAFVDIGITLAVGDEYEETIDIRELTEGEYRVIKDIQTDGLDLRETLAAAFTIE</sequence>
<protein>
    <recommendedName>
        <fullName evidence="1">Bacterial Ig-like domain-containing protein</fullName>
    </recommendedName>
</protein>
<gene>
    <name evidence="2" type="ORF">J2S74_000826</name>
</gene>
<comment type="caution">
    <text evidence="2">The sequence shown here is derived from an EMBL/GenBank/DDBJ whole genome shotgun (WGS) entry which is preliminary data.</text>
</comment>
<name>A0ABT9ZQE4_9BACI</name>
<reference evidence="2 3" key="1">
    <citation type="submission" date="2023-07" db="EMBL/GenBank/DDBJ databases">
        <title>Genomic Encyclopedia of Type Strains, Phase IV (KMG-IV): sequencing the most valuable type-strain genomes for metagenomic binning, comparative biology and taxonomic classification.</title>
        <authorList>
            <person name="Goeker M."/>
        </authorList>
    </citation>
    <scope>NUCLEOTIDE SEQUENCE [LARGE SCALE GENOMIC DNA]</scope>
    <source>
        <strain evidence="2 3">DSM 9768</strain>
    </source>
</reference>
<feature type="domain" description="Bacterial Ig-like" evidence="1">
    <location>
        <begin position="160"/>
        <end position="264"/>
    </location>
</feature>